<dbReference type="AlphaFoldDB" id="A0A7J0GLC1"/>
<keyword evidence="2" id="KW-1185">Reference proteome</keyword>
<comment type="caution">
    <text evidence="1">The sequence shown here is derived from an EMBL/GenBank/DDBJ whole genome shotgun (WGS) entry which is preliminary data.</text>
</comment>
<gene>
    <name evidence="1" type="ORF">Acr_22g0010010</name>
</gene>
<dbReference type="OrthoDB" id="2015534at2759"/>
<sequence length="131" mass="15031">MPSIIAFVNCDGAEIYCQGKNIVSPTEAQIKDIVEWLFALYEDSTSLNTDIWLLQGTVRQPHFVVHREEWLRLISVQKNQKISCYGSILTQQKRSCGAVQNIEDEQRMPPHSSFKAFLEVVKSCSFPWKNP</sequence>
<protein>
    <submittedName>
        <fullName evidence="1">Phytochrome B</fullName>
    </submittedName>
</protein>
<dbReference type="Gene3D" id="3.30.450.270">
    <property type="match status" value="1"/>
</dbReference>
<evidence type="ECO:0000313" key="1">
    <source>
        <dbReference type="EMBL" id="GFZ11603.1"/>
    </source>
</evidence>
<reference evidence="1 2" key="1">
    <citation type="submission" date="2019-07" db="EMBL/GenBank/DDBJ databases">
        <title>De Novo Assembly of kiwifruit Actinidia rufa.</title>
        <authorList>
            <person name="Sugita-Konishi S."/>
            <person name="Sato K."/>
            <person name="Mori E."/>
            <person name="Abe Y."/>
            <person name="Kisaki G."/>
            <person name="Hamano K."/>
            <person name="Suezawa K."/>
            <person name="Otani M."/>
            <person name="Fukuda T."/>
            <person name="Manabe T."/>
            <person name="Gomi K."/>
            <person name="Tabuchi M."/>
            <person name="Akimitsu K."/>
            <person name="Kataoka I."/>
        </authorList>
    </citation>
    <scope>NUCLEOTIDE SEQUENCE [LARGE SCALE GENOMIC DNA]</scope>
    <source>
        <strain evidence="2">cv. Fuchu</strain>
    </source>
</reference>
<accession>A0A7J0GLC1</accession>
<dbReference type="InterPro" id="IPR043150">
    <property type="entry name" value="Phytochrome_PHY_sf"/>
</dbReference>
<dbReference type="Proteomes" id="UP000585474">
    <property type="component" value="Unassembled WGS sequence"/>
</dbReference>
<proteinExistence type="predicted"/>
<name>A0A7J0GLC1_9ERIC</name>
<dbReference type="EMBL" id="BJWL01000022">
    <property type="protein sequence ID" value="GFZ11603.1"/>
    <property type="molecule type" value="Genomic_DNA"/>
</dbReference>
<dbReference type="SUPFAM" id="SSF55781">
    <property type="entry name" value="GAF domain-like"/>
    <property type="match status" value="1"/>
</dbReference>
<organism evidence="1 2">
    <name type="scientific">Actinidia rufa</name>
    <dbReference type="NCBI Taxonomy" id="165716"/>
    <lineage>
        <taxon>Eukaryota</taxon>
        <taxon>Viridiplantae</taxon>
        <taxon>Streptophyta</taxon>
        <taxon>Embryophyta</taxon>
        <taxon>Tracheophyta</taxon>
        <taxon>Spermatophyta</taxon>
        <taxon>Magnoliopsida</taxon>
        <taxon>eudicotyledons</taxon>
        <taxon>Gunneridae</taxon>
        <taxon>Pentapetalae</taxon>
        <taxon>asterids</taxon>
        <taxon>Ericales</taxon>
        <taxon>Actinidiaceae</taxon>
        <taxon>Actinidia</taxon>
    </lineage>
</organism>
<evidence type="ECO:0000313" key="2">
    <source>
        <dbReference type="Proteomes" id="UP000585474"/>
    </source>
</evidence>